<dbReference type="Gene3D" id="2.30.110.10">
    <property type="entry name" value="Electron Transport, Fmn-binding Protein, Chain A"/>
    <property type="match status" value="1"/>
</dbReference>
<name>A0RWQ8_CENSY</name>
<dbReference type="EnsemblBacteria" id="ABK77775">
    <property type="protein sequence ID" value="ABK77775"/>
    <property type="gene ID" value="CENSYa_1148"/>
</dbReference>
<dbReference type="EMBL" id="DP000238">
    <property type="protein sequence ID" value="ABK77775.1"/>
    <property type="molecule type" value="Genomic_DNA"/>
</dbReference>
<dbReference type="PATRIC" id="fig|414004.10.peg.1045"/>
<dbReference type="Pfam" id="PF04075">
    <property type="entry name" value="F420H2_quin_red"/>
    <property type="match status" value="1"/>
</dbReference>
<dbReference type="InterPro" id="IPR012349">
    <property type="entry name" value="Split_barrel_FMN-bd"/>
</dbReference>
<dbReference type="GO" id="GO:0016491">
    <property type="term" value="F:oxidoreductase activity"/>
    <property type="evidence" value="ECO:0007669"/>
    <property type="project" value="InterPro"/>
</dbReference>
<dbReference type="AlphaFoldDB" id="A0RWQ8"/>
<evidence type="ECO:0000313" key="2">
    <source>
        <dbReference type="Proteomes" id="UP000000758"/>
    </source>
</evidence>
<sequence>MDNLEGTAFRAVLYTTGRKTGREHAVKLRAVMYQGKVYFSRHRPDSDWFQNAVADPRVKVGIGDASHEGRAAEVTDAGLGRKISELKYPGEPRASENRVSIGVTLS</sequence>
<evidence type="ECO:0000313" key="1">
    <source>
        <dbReference type="EMBL" id="ABK77775.1"/>
    </source>
</evidence>
<dbReference type="Proteomes" id="UP000000758">
    <property type="component" value="Chromosome"/>
</dbReference>
<keyword evidence="2" id="KW-1185">Reference proteome</keyword>
<proteinExistence type="predicted"/>
<organism evidence="1 2">
    <name type="scientific">Cenarchaeum symbiosum (strain A)</name>
    <dbReference type="NCBI Taxonomy" id="414004"/>
    <lineage>
        <taxon>Archaea</taxon>
        <taxon>Nitrososphaerota</taxon>
        <taxon>Candidatus Cenarchaeales</taxon>
        <taxon>Candidatus Cenarchaeaceae</taxon>
        <taxon>Candidatus Cenarchaeum</taxon>
    </lineage>
</organism>
<dbReference type="KEGG" id="csy:CENSYa_1148"/>
<evidence type="ECO:0008006" key="3">
    <source>
        <dbReference type="Google" id="ProtNLM"/>
    </source>
</evidence>
<dbReference type="HOGENOM" id="CLU_2230471_0_0_2"/>
<dbReference type="InterPro" id="IPR004378">
    <property type="entry name" value="F420H2_quin_Rdtase"/>
</dbReference>
<gene>
    <name evidence="1" type="ordered locus">CENSYa_1148</name>
</gene>
<reference evidence="1 2" key="1">
    <citation type="journal article" date="2006" name="Proc. Natl. Acad. Sci. U.S.A.">
        <title>Genomic analysis of the uncultivated marine crenarchaeote Cenarchaeum symbiosum.</title>
        <authorList>
            <person name="Hallam S.J."/>
            <person name="Konstantinidis K.T."/>
            <person name="Putnam N."/>
            <person name="Schleper C."/>
            <person name="Watanabe Y."/>
            <person name="Sugahara J."/>
            <person name="Preston C."/>
            <person name="de la Torre J."/>
            <person name="Richardson P.M."/>
            <person name="DeLong E.F."/>
        </authorList>
    </citation>
    <scope>NUCLEOTIDE SEQUENCE [LARGE SCALE GENOMIC DNA]</scope>
    <source>
        <strain evidence="2">A</strain>
    </source>
</reference>
<protein>
    <recommendedName>
        <fullName evidence="3">Nitroreductase family deazaflavin-dependent oxidoreductase</fullName>
    </recommendedName>
</protein>
<accession>A0RWQ8</accession>